<dbReference type="EMBL" id="CAJVRM010000240">
    <property type="protein sequence ID" value="CAG8978065.1"/>
    <property type="molecule type" value="Genomic_DNA"/>
</dbReference>
<protein>
    <recommendedName>
        <fullName evidence="6">NAD(P)-binding protein</fullName>
    </recommendedName>
</protein>
<dbReference type="SUPFAM" id="SSF51735">
    <property type="entry name" value="NAD(P)-binding Rossmann-fold domains"/>
    <property type="match status" value="1"/>
</dbReference>
<dbReference type="PANTHER" id="PTHR43544:SF7">
    <property type="entry name" value="NADB-LER2"/>
    <property type="match status" value="1"/>
</dbReference>
<dbReference type="InterPro" id="IPR036291">
    <property type="entry name" value="NAD(P)-bd_dom_sf"/>
</dbReference>
<comment type="caution">
    <text evidence="4">The sequence shown here is derived from an EMBL/GenBank/DDBJ whole genome shotgun (WGS) entry which is preliminary data.</text>
</comment>
<evidence type="ECO:0000256" key="2">
    <source>
        <dbReference type="ARBA" id="ARBA00022857"/>
    </source>
</evidence>
<dbReference type="GO" id="GO:0016491">
    <property type="term" value="F:oxidoreductase activity"/>
    <property type="evidence" value="ECO:0007669"/>
    <property type="project" value="UniProtKB-KW"/>
</dbReference>
<dbReference type="Pfam" id="PF00106">
    <property type="entry name" value="adh_short"/>
    <property type="match status" value="1"/>
</dbReference>
<evidence type="ECO:0008006" key="6">
    <source>
        <dbReference type="Google" id="ProtNLM"/>
    </source>
</evidence>
<evidence type="ECO:0000256" key="1">
    <source>
        <dbReference type="ARBA" id="ARBA00006484"/>
    </source>
</evidence>
<organism evidence="4 5">
    <name type="scientific">Hymenoscyphus albidus</name>
    <dbReference type="NCBI Taxonomy" id="595503"/>
    <lineage>
        <taxon>Eukaryota</taxon>
        <taxon>Fungi</taxon>
        <taxon>Dikarya</taxon>
        <taxon>Ascomycota</taxon>
        <taxon>Pezizomycotina</taxon>
        <taxon>Leotiomycetes</taxon>
        <taxon>Helotiales</taxon>
        <taxon>Helotiaceae</taxon>
        <taxon>Hymenoscyphus</taxon>
    </lineage>
</organism>
<dbReference type="AlphaFoldDB" id="A0A9N9LML0"/>
<gene>
    <name evidence="4" type="ORF">HYALB_00000737</name>
</gene>
<dbReference type="Proteomes" id="UP000701801">
    <property type="component" value="Unassembled WGS sequence"/>
</dbReference>
<keyword evidence="2" id="KW-0521">NADP</keyword>
<accession>A0A9N9LML0</accession>
<sequence length="252" mass="27246">MATQEIVLITGANRGIGKGITTTYLAKPNMTVIAAVRKPTDPTSQSLLSLPKGPGTKLILIQLNTISKPDHLSAIQTLASEHGITHIDILIANAGIMPPSSIARLTRVDPEEIRSVFEVNTLGTLTLIQTFFETLKRAKNPRFFVISSMSGSMGAMQNILGAPIFAYGMSKAAVNYLVKVCHVENEEISSMAFCPGWINTDMGGKAAEVIDMPDAPFVKMEDSMAGLIKMFDSASREESGTFRNWDGSVIPW</sequence>
<evidence type="ECO:0000313" key="5">
    <source>
        <dbReference type="Proteomes" id="UP000701801"/>
    </source>
</evidence>
<keyword evidence="3" id="KW-0560">Oxidoreductase</keyword>
<name>A0A9N9LML0_9HELO</name>
<dbReference type="OrthoDB" id="9876299at2759"/>
<reference evidence="4" key="1">
    <citation type="submission" date="2021-07" db="EMBL/GenBank/DDBJ databases">
        <authorList>
            <person name="Durling M."/>
        </authorList>
    </citation>
    <scope>NUCLEOTIDE SEQUENCE</scope>
</reference>
<dbReference type="InterPro" id="IPR002347">
    <property type="entry name" value="SDR_fam"/>
</dbReference>
<evidence type="ECO:0000313" key="4">
    <source>
        <dbReference type="EMBL" id="CAG8978065.1"/>
    </source>
</evidence>
<evidence type="ECO:0000256" key="3">
    <source>
        <dbReference type="ARBA" id="ARBA00023002"/>
    </source>
</evidence>
<dbReference type="CDD" id="cd05325">
    <property type="entry name" value="carb_red_sniffer_like_SDR_c"/>
    <property type="match status" value="1"/>
</dbReference>
<dbReference type="PANTHER" id="PTHR43544">
    <property type="entry name" value="SHORT-CHAIN DEHYDROGENASE/REDUCTASE"/>
    <property type="match status" value="1"/>
</dbReference>
<dbReference type="Gene3D" id="3.40.50.720">
    <property type="entry name" value="NAD(P)-binding Rossmann-like Domain"/>
    <property type="match status" value="1"/>
</dbReference>
<proteinExistence type="inferred from homology"/>
<dbReference type="InterPro" id="IPR051468">
    <property type="entry name" value="Fungal_SecMetab_SDRs"/>
</dbReference>
<comment type="similarity">
    <text evidence="1">Belongs to the short-chain dehydrogenases/reductases (SDR) family.</text>
</comment>
<keyword evidence="5" id="KW-1185">Reference proteome</keyword>
<dbReference type="PRINTS" id="PR00081">
    <property type="entry name" value="GDHRDH"/>
</dbReference>
<dbReference type="GO" id="GO:0005737">
    <property type="term" value="C:cytoplasm"/>
    <property type="evidence" value="ECO:0007669"/>
    <property type="project" value="TreeGrafter"/>
</dbReference>